<evidence type="ECO:0000313" key="2">
    <source>
        <dbReference type="EnsemblMetazoa" id="Aqu2.1.27440_001"/>
    </source>
</evidence>
<reference evidence="2" key="1">
    <citation type="submission" date="2017-05" db="UniProtKB">
        <authorList>
            <consortium name="EnsemblMetazoa"/>
        </authorList>
    </citation>
    <scope>IDENTIFICATION</scope>
</reference>
<dbReference type="OrthoDB" id="20872at2759"/>
<dbReference type="EnsemblMetazoa" id="Aqu2.1.27440_001">
    <property type="protein sequence ID" value="Aqu2.1.27440_001"/>
    <property type="gene ID" value="Aqu2.1.27440"/>
</dbReference>
<accession>A0A1X7UIF1</accession>
<dbReference type="GO" id="GO:0009116">
    <property type="term" value="P:nucleoside metabolic process"/>
    <property type="evidence" value="ECO:0007669"/>
    <property type="project" value="InterPro"/>
</dbReference>
<feature type="domain" description="Nucleoside phosphorylase" evidence="1">
    <location>
        <begin position="4"/>
        <end position="177"/>
    </location>
</feature>
<sequence>MTNEGPDNTDEVLTSVQNDVKAKYVIAIGICYGAKESKTKELDDKTNLADIIVAKSIVNTEHQRSEETINVLPDTYQCGETLLNLFKHDEVFEFERKFVKVHVGVLASEFTLHDSETKKQEMLQQVPQALGGEMEANGIHRVARREKFEWIVIKAIVDWGNKDKDVNWQKLGAVLCARFVLKCLDEQPEKGDLLKK</sequence>
<dbReference type="PANTHER" id="PTHR46832:SF1">
    <property type="entry name" value="5'-METHYLTHIOADENOSINE_S-ADENOSYLHOMOCYSTEINE NUCLEOSIDASE"/>
    <property type="match status" value="1"/>
</dbReference>
<dbReference type="GO" id="GO:0019284">
    <property type="term" value="P:L-methionine salvage from S-adenosylmethionine"/>
    <property type="evidence" value="ECO:0007669"/>
    <property type="project" value="TreeGrafter"/>
</dbReference>
<dbReference type="Gene3D" id="3.40.50.1580">
    <property type="entry name" value="Nucleoside phosphorylase domain"/>
    <property type="match status" value="1"/>
</dbReference>
<dbReference type="Pfam" id="PF01048">
    <property type="entry name" value="PNP_UDP_1"/>
    <property type="match status" value="1"/>
</dbReference>
<evidence type="ECO:0000259" key="1">
    <source>
        <dbReference type="Pfam" id="PF01048"/>
    </source>
</evidence>
<dbReference type="InterPro" id="IPR000845">
    <property type="entry name" value="Nucleoside_phosphorylase_d"/>
</dbReference>
<dbReference type="InParanoid" id="A0A1X7UIF1"/>
<dbReference type="PANTHER" id="PTHR46832">
    <property type="entry name" value="5'-METHYLTHIOADENOSINE/S-ADENOSYLHOMOCYSTEINE NUCLEOSIDASE"/>
    <property type="match status" value="1"/>
</dbReference>
<name>A0A1X7UIF1_AMPQE</name>
<proteinExistence type="predicted"/>
<dbReference type="AlphaFoldDB" id="A0A1X7UIF1"/>
<dbReference type="GO" id="GO:0005829">
    <property type="term" value="C:cytosol"/>
    <property type="evidence" value="ECO:0007669"/>
    <property type="project" value="TreeGrafter"/>
</dbReference>
<dbReference type="GO" id="GO:0008782">
    <property type="term" value="F:adenosylhomocysteine nucleosidase activity"/>
    <property type="evidence" value="ECO:0007669"/>
    <property type="project" value="TreeGrafter"/>
</dbReference>
<dbReference type="GO" id="GO:0008930">
    <property type="term" value="F:methylthioadenosine nucleosidase activity"/>
    <property type="evidence" value="ECO:0007669"/>
    <property type="project" value="TreeGrafter"/>
</dbReference>
<organism evidence="2">
    <name type="scientific">Amphimedon queenslandica</name>
    <name type="common">Sponge</name>
    <dbReference type="NCBI Taxonomy" id="400682"/>
    <lineage>
        <taxon>Eukaryota</taxon>
        <taxon>Metazoa</taxon>
        <taxon>Porifera</taxon>
        <taxon>Demospongiae</taxon>
        <taxon>Heteroscleromorpha</taxon>
        <taxon>Haplosclerida</taxon>
        <taxon>Niphatidae</taxon>
        <taxon>Amphimedon</taxon>
    </lineage>
</organism>
<protein>
    <recommendedName>
        <fullName evidence="1">Nucleoside phosphorylase domain-containing protein</fullName>
    </recommendedName>
</protein>
<dbReference type="SUPFAM" id="SSF53167">
    <property type="entry name" value="Purine and uridine phosphorylases"/>
    <property type="match status" value="1"/>
</dbReference>
<dbReference type="InterPro" id="IPR035994">
    <property type="entry name" value="Nucleoside_phosphorylase_sf"/>
</dbReference>